<sequence>MTPSIEAAYRVLDISKVFFIDQDDDMFFTTLREMNLKNITLYVDEKRLKDSLFTIDRDAGLDLKESNPTPTDLESLIEYANELLLPLAEACISLDGIVHNLSFYIQMAVEETPKEPSDNLTIDENTAIRLYSVEWTAPHRSLDSMLNYTLQTCSRSELQPYFKHIKLFLIPLTKLLYIPPLTVWRSMVKNLSADFFPGTPVTWWEDNM</sequence>
<comment type="caution">
    <text evidence="1">The sequence shown here is derived from an EMBL/GenBank/DDBJ whole genome shotgun (WGS) entry which is preliminary data.</text>
</comment>
<evidence type="ECO:0000313" key="3">
    <source>
        <dbReference type="Proteomes" id="UP000663828"/>
    </source>
</evidence>
<name>A0A813QNI2_ADIRI</name>
<protein>
    <submittedName>
        <fullName evidence="1">Uncharacterized protein</fullName>
    </submittedName>
</protein>
<dbReference type="EMBL" id="CAJNOR010000044">
    <property type="protein sequence ID" value="CAF0770730.1"/>
    <property type="molecule type" value="Genomic_DNA"/>
</dbReference>
<dbReference type="EMBL" id="CAJNOJ010000539">
    <property type="protein sequence ID" value="CAF1479376.1"/>
    <property type="molecule type" value="Genomic_DNA"/>
</dbReference>
<dbReference type="Proteomes" id="UP000663852">
    <property type="component" value="Unassembled WGS sequence"/>
</dbReference>
<dbReference type="AlphaFoldDB" id="A0A813QNI2"/>
<proteinExistence type="predicted"/>
<accession>A0A813QNI2</accession>
<dbReference type="Proteomes" id="UP000663828">
    <property type="component" value="Unassembled WGS sequence"/>
</dbReference>
<keyword evidence="3" id="KW-1185">Reference proteome</keyword>
<gene>
    <name evidence="2" type="ORF">EDS130_LOCUS41336</name>
    <name evidence="1" type="ORF">XAT740_LOCUS1437</name>
</gene>
<reference evidence="1" key="1">
    <citation type="submission" date="2021-02" db="EMBL/GenBank/DDBJ databases">
        <authorList>
            <person name="Nowell W R."/>
        </authorList>
    </citation>
    <scope>NUCLEOTIDE SEQUENCE</scope>
</reference>
<organism evidence="1 3">
    <name type="scientific">Adineta ricciae</name>
    <name type="common">Rotifer</name>
    <dbReference type="NCBI Taxonomy" id="249248"/>
    <lineage>
        <taxon>Eukaryota</taxon>
        <taxon>Metazoa</taxon>
        <taxon>Spiralia</taxon>
        <taxon>Gnathifera</taxon>
        <taxon>Rotifera</taxon>
        <taxon>Eurotatoria</taxon>
        <taxon>Bdelloidea</taxon>
        <taxon>Adinetida</taxon>
        <taxon>Adinetidae</taxon>
        <taxon>Adineta</taxon>
    </lineage>
</organism>
<evidence type="ECO:0000313" key="1">
    <source>
        <dbReference type="EMBL" id="CAF0770730.1"/>
    </source>
</evidence>
<evidence type="ECO:0000313" key="2">
    <source>
        <dbReference type="EMBL" id="CAF1479376.1"/>
    </source>
</evidence>